<evidence type="ECO:0000256" key="1">
    <source>
        <dbReference type="SAM" id="MobiDB-lite"/>
    </source>
</evidence>
<gene>
    <name evidence="2" type="ORF">E7Y31_15190</name>
</gene>
<dbReference type="AlphaFoldDB" id="A0A4S5EI37"/>
<accession>A0A4S5EI37</accession>
<proteinExistence type="predicted"/>
<protein>
    <submittedName>
        <fullName evidence="2">Uncharacterized protein</fullName>
    </submittedName>
</protein>
<feature type="compositionally biased region" description="Basic residues" evidence="1">
    <location>
        <begin position="19"/>
        <end position="30"/>
    </location>
</feature>
<name>A0A4S5EI37_9ACTN</name>
<sequence length="115" mass="12333">MTPTPDGQARSATPAIRPSGRRGRPGRRSRAGSAGRRPRSSPSPTPRRPGPTRRPPPPVCPTQARPSRSPPSPCWCDDHTTATHNPAECSPHQARPSGRRQPAGPSRRPDQQGCT</sequence>
<feature type="region of interest" description="Disordered" evidence="1">
    <location>
        <begin position="1"/>
        <end position="115"/>
    </location>
</feature>
<evidence type="ECO:0000313" key="3">
    <source>
        <dbReference type="Proteomes" id="UP000305282"/>
    </source>
</evidence>
<reference evidence="2 3" key="1">
    <citation type="submission" date="2019-04" db="EMBL/GenBank/DDBJ databases">
        <title>Draft genome sequences for three unisolated Alnus-infective Frankia Sp+ strains, AgTrS, AiOr and AvVan, the first sequenced Frankia strains able to sporulate in-planta.</title>
        <authorList>
            <person name="Bethencourt L."/>
            <person name="Vautrin F."/>
            <person name="Taib N."/>
            <person name="Dubost A."/>
            <person name="Castro-Garcia L."/>
            <person name="Imbaud O."/>
            <person name="Abrouk D."/>
            <person name="Fournier P."/>
            <person name="Briolay J."/>
            <person name="Nguyen A."/>
            <person name="Normand P."/>
            <person name="Fernandez M.P."/>
            <person name="Brochier-Armanet C."/>
            <person name="Herrera-Belaroussi A."/>
        </authorList>
    </citation>
    <scope>NUCLEOTIDE SEQUENCE [LARGE SCALE GENOMIC DNA]</scope>
    <source>
        <strain evidence="2 3">AvVan</strain>
    </source>
</reference>
<keyword evidence="3" id="KW-1185">Reference proteome</keyword>
<feature type="compositionally biased region" description="Pro residues" evidence="1">
    <location>
        <begin position="41"/>
        <end position="60"/>
    </location>
</feature>
<organism evidence="2 3">
    <name type="scientific">Candidatus Frankia alpina</name>
    <dbReference type="NCBI Taxonomy" id="2699483"/>
    <lineage>
        <taxon>Bacteria</taxon>
        <taxon>Bacillati</taxon>
        <taxon>Actinomycetota</taxon>
        <taxon>Actinomycetes</taxon>
        <taxon>Frankiales</taxon>
        <taxon>Frankiaceae</taxon>
        <taxon>Frankia</taxon>
    </lineage>
</organism>
<dbReference type="Proteomes" id="UP000305282">
    <property type="component" value="Unassembled WGS sequence"/>
</dbReference>
<dbReference type="EMBL" id="SSXH01000395">
    <property type="protein sequence ID" value="THJ71596.1"/>
    <property type="molecule type" value="Genomic_DNA"/>
</dbReference>
<evidence type="ECO:0000313" key="2">
    <source>
        <dbReference type="EMBL" id="THJ71596.1"/>
    </source>
</evidence>
<comment type="caution">
    <text evidence="2">The sequence shown here is derived from an EMBL/GenBank/DDBJ whole genome shotgun (WGS) entry which is preliminary data.</text>
</comment>